<evidence type="ECO:0000313" key="2">
    <source>
        <dbReference type="EMBL" id="GII90214.1"/>
    </source>
</evidence>
<feature type="compositionally biased region" description="Basic and acidic residues" evidence="1">
    <location>
        <begin position="182"/>
        <end position="194"/>
    </location>
</feature>
<feature type="region of interest" description="Disordered" evidence="1">
    <location>
        <begin position="405"/>
        <end position="424"/>
    </location>
</feature>
<evidence type="ECO:0000313" key="3">
    <source>
        <dbReference type="Proteomes" id="UP000606172"/>
    </source>
</evidence>
<feature type="compositionally biased region" description="Low complexity" evidence="1">
    <location>
        <begin position="142"/>
        <end position="159"/>
    </location>
</feature>
<feature type="compositionally biased region" description="Low complexity" evidence="1">
    <location>
        <begin position="1"/>
        <end position="55"/>
    </location>
</feature>
<sequence>MIEAAPAETAVTEAASAGAAEAKAAPAKAASAGRTQPKAASATETSAKAAPATEAGAKEAGAEAAPARRTRAKTAPAKTAPTTEAGAEAAPAKRTRAKTAPAKTAPAKTAPTTEAGAEAAPAKRTRAKAAPAKEAAAKEAGAEAAPAKEAAAEAAPSEPVTRRRTAAKPKIAEPVTGDVWAEETRAAAEADEVRQTALRGRVQGAREAYGPDRRRIVAPGAPTTESAGSAEVAGSAASTGAAASEEVVRPAAPAPVGKGEVEQERPADEERARSVDRERVNEGIREAERMGREAIGTVADEAAKWLSSLQARATREVGKAVVRGGARGIGQVISDFTGSRRTRPEQSRDVWAEAVAEQHEEEYVCRACPVCRAIAAQRDSGNDVTGHLMAAGGEVMSAMRQIVDVLQRPQPPRKRGGSDRADLG</sequence>
<reference evidence="2" key="1">
    <citation type="submission" date="2021-01" db="EMBL/GenBank/DDBJ databases">
        <title>Whole genome shotgun sequence of Sinosporangium siamense NBRC 109515.</title>
        <authorList>
            <person name="Komaki H."/>
            <person name="Tamura T."/>
        </authorList>
    </citation>
    <scope>NUCLEOTIDE SEQUENCE</scope>
    <source>
        <strain evidence="2">NBRC 109515</strain>
    </source>
</reference>
<proteinExistence type="predicted"/>
<feature type="compositionally biased region" description="Low complexity" evidence="1">
    <location>
        <begin position="224"/>
        <end position="245"/>
    </location>
</feature>
<accession>A0A919V9K0</accession>
<dbReference type="Proteomes" id="UP000606172">
    <property type="component" value="Unassembled WGS sequence"/>
</dbReference>
<dbReference type="EMBL" id="BOOW01000006">
    <property type="protein sequence ID" value="GII90214.1"/>
    <property type="molecule type" value="Genomic_DNA"/>
</dbReference>
<dbReference type="AlphaFoldDB" id="A0A919V9K0"/>
<gene>
    <name evidence="2" type="ORF">Ssi02_04450</name>
</gene>
<feature type="compositionally biased region" description="Basic and acidic residues" evidence="1">
    <location>
        <begin position="259"/>
        <end position="280"/>
    </location>
</feature>
<evidence type="ECO:0000256" key="1">
    <source>
        <dbReference type="SAM" id="MobiDB-lite"/>
    </source>
</evidence>
<name>A0A919V9K0_9ACTN</name>
<organism evidence="2 3">
    <name type="scientific">Sinosporangium siamense</name>
    <dbReference type="NCBI Taxonomy" id="1367973"/>
    <lineage>
        <taxon>Bacteria</taxon>
        <taxon>Bacillati</taxon>
        <taxon>Actinomycetota</taxon>
        <taxon>Actinomycetes</taxon>
        <taxon>Streptosporangiales</taxon>
        <taxon>Streptosporangiaceae</taxon>
        <taxon>Sinosporangium</taxon>
    </lineage>
</organism>
<feature type="region of interest" description="Disordered" evidence="1">
    <location>
        <begin position="1"/>
        <end position="280"/>
    </location>
</feature>
<feature type="compositionally biased region" description="Low complexity" evidence="1">
    <location>
        <begin position="62"/>
        <end position="134"/>
    </location>
</feature>
<comment type="caution">
    <text evidence="2">The sequence shown here is derived from an EMBL/GenBank/DDBJ whole genome shotgun (WGS) entry which is preliminary data.</text>
</comment>
<keyword evidence="3" id="KW-1185">Reference proteome</keyword>
<protein>
    <submittedName>
        <fullName evidence="2">Uncharacterized protein</fullName>
    </submittedName>
</protein>